<dbReference type="Pfam" id="PF13480">
    <property type="entry name" value="Acetyltransf_6"/>
    <property type="match status" value="1"/>
</dbReference>
<keyword evidence="2" id="KW-0808">Transferase</keyword>
<dbReference type="PANTHER" id="PTHR36174:SF1">
    <property type="entry name" value="LIPID II:GLYCINE GLYCYLTRANSFERASE"/>
    <property type="match status" value="1"/>
</dbReference>
<dbReference type="InterPro" id="IPR016181">
    <property type="entry name" value="Acyl_CoA_acyltransferase"/>
</dbReference>
<accession>A0A844AI49</accession>
<dbReference type="AlphaFoldDB" id="A0A844AI49"/>
<sequence>MDGESVANVGLSRLDNPAAETVWREIYHRNDEAMASLSPEWAEAVVAAGNFRSSPQFYEFSDGGRAVLPLFTRGIGSLRYAWSPPPAWGFGGILSDGVVTPAKLESIFAHLETLPCLGVRIRPNPLAAELWAAAARPAWTSIPRLAHVVDLSGGFDAVRGRFHRNAHTNIRRARRLGVEVDVGNSEGLIDEFHGMLQLSFARWARKQHEPAALAQFRGMRRDSRSKFTTIAARMGDRFRLYVARARGRPAAAILILMDRQAHYTRGAIDEPLAGETKATDLLQATAIEDACRLGSTHYHMGETGNSTSIAQFKCRFGAIAVPYAEYRFERFPLARLDGIARGAVKRILGFRDAP</sequence>
<dbReference type="Gene3D" id="3.40.630.30">
    <property type="match status" value="1"/>
</dbReference>
<dbReference type="EMBL" id="WISZ01000189">
    <property type="protein sequence ID" value="MQX11628.1"/>
    <property type="molecule type" value="Genomic_DNA"/>
</dbReference>
<dbReference type="SUPFAM" id="SSF55729">
    <property type="entry name" value="Acyl-CoA N-acyltransferases (Nat)"/>
    <property type="match status" value="1"/>
</dbReference>
<dbReference type="InterPro" id="IPR038740">
    <property type="entry name" value="BioF2-like_GNAT_dom"/>
</dbReference>
<dbReference type="PANTHER" id="PTHR36174">
    <property type="entry name" value="LIPID II:GLYCINE GLYCYLTRANSFERASE"/>
    <property type="match status" value="1"/>
</dbReference>
<dbReference type="Proteomes" id="UP000466694">
    <property type="component" value="Unassembled WGS sequence"/>
</dbReference>
<reference evidence="2 3" key="1">
    <citation type="journal article" date="2013" name="Genome Biol.">
        <title>Comparative genomics of the core and accessory genomes of 48 Sinorhizobium strains comprising five genospecies.</title>
        <authorList>
            <person name="Sugawara M."/>
            <person name="Epstein B."/>
            <person name="Badgley B.D."/>
            <person name="Unno T."/>
            <person name="Xu L."/>
            <person name="Reese J."/>
            <person name="Gyaneshwar P."/>
            <person name="Denny R."/>
            <person name="Mudge J."/>
            <person name="Bharti A.K."/>
            <person name="Farmer A.D."/>
            <person name="May G.D."/>
            <person name="Woodward J.E."/>
            <person name="Medigue C."/>
            <person name="Vallenet D."/>
            <person name="Lajus A."/>
            <person name="Rouy Z."/>
            <person name="Martinez-Vaz B."/>
            <person name="Tiffin P."/>
            <person name="Young N.D."/>
            <person name="Sadowsky M.J."/>
        </authorList>
    </citation>
    <scope>NUCLEOTIDE SEQUENCE [LARGE SCALE GENOMIC DNA]</scope>
    <source>
        <strain evidence="2 3">USDA205</strain>
    </source>
</reference>
<gene>
    <name evidence="2" type="ORF">GHK48_26060</name>
</gene>
<protein>
    <submittedName>
        <fullName evidence="2">GNAT family N-acetyltransferase</fullName>
    </submittedName>
</protein>
<evidence type="ECO:0000313" key="3">
    <source>
        <dbReference type="Proteomes" id="UP000466694"/>
    </source>
</evidence>
<name>A0A844AI49_RHIFR</name>
<dbReference type="GO" id="GO:0016740">
    <property type="term" value="F:transferase activity"/>
    <property type="evidence" value="ECO:0007669"/>
    <property type="project" value="UniProtKB-KW"/>
</dbReference>
<dbReference type="InterPro" id="IPR050644">
    <property type="entry name" value="PG_Glycine_Bridge_Synth"/>
</dbReference>
<evidence type="ECO:0000259" key="1">
    <source>
        <dbReference type="Pfam" id="PF13480"/>
    </source>
</evidence>
<organism evidence="2 3">
    <name type="scientific">Rhizobium fredii</name>
    <name type="common">Sinorhizobium fredii</name>
    <dbReference type="NCBI Taxonomy" id="380"/>
    <lineage>
        <taxon>Bacteria</taxon>
        <taxon>Pseudomonadati</taxon>
        <taxon>Pseudomonadota</taxon>
        <taxon>Alphaproteobacteria</taxon>
        <taxon>Hyphomicrobiales</taxon>
        <taxon>Rhizobiaceae</taxon>
        <taxon>Sinorhizobium/Ensifer group</taxon>
        <taxon>Sinorhizobium</taxon>
    </lineage>
</organism>
<proteinExistence type="predicted"/>
<feature type="domain" description="BioF2-like acetyltransferase" evidence="1">
    <location>
        <begin position="164"/>
        <end position="302"/>
    </location>
</feature>
<evidence type="ECO:0000313" key="2">
    <source>
        <dbReference type="EMBL" id="MQX11628.1"/>
    </source>
</evidence>
<comment type="caution">
    <text evidence="2">The sequence shown here is derived from an EMBL/GenBank/DDBJ whole genome shotgun (WGS) entry which is preliminary data.</text>
</comment>
<dbReference type="RefSeq" id="WP_037436077.1">
    <property type="nucleotide sequence ID" value="NZ_BJNI01000022.1"/>
</dbReference>